<keyword evidence="3" id="KW-1185">Reference proteome</keyword>
<reference evidence="2" key="2">
    <citation type="submission" date="2020-11" db="EMBL/GenBank/DDBJ databases">
        <authorList>
            <person name="McCartney M.A."/>
            <person name="Auch B."/>
            <person name="Kono T."/>
            <person name="Mallez S."/>
            <person name="Becker A."/>
            <person name="Gohl D.M."/>
            <person name="Silverstein K.A.T."/>
            <person name="Koren S."/>
            <person name="Bechman K.B."/>
            <person name="Herman A."/>
            <person name="Abrahante J.E."/>
            <person name="Garbe J."/>
        </authorList>
    </citation>
    <scope>NUCLEOTIDE SEQUENCE</scope>
    <source>
        <strain evidence="2">Duluth1</strain>
        <tissue evidence="2">Whole animal</tissue>
    </source>
</reference>
<gene>
    <name evidence="2" type="ORF">DPMN_166913</name>
</gene>
<comment type="caution">
    <text evidence="2">The sequence shown here is derived from an EMBL/GenBank/DDBJ whole genome shotgun (WGS) entry which is preliminary data.</text>
</comment>
<name>A0A9D4IVW5_DREPO</name>
<evidence type="ECO:0000313" key="2">
    <source>
        <dbReference type="EMBL" id="KAH3788765.1"/>
    </source>
</evidence>
<evidence type="ECO:0000313" key="3">
    <source>
        <dbReference type="Proteomes" id="UP000828390"/>
    </source>
</evidence>
<organism evidence="2 3">
    <name type="scientific">Dreissena polymorpha</name>
    <name type="common">Zebra mussel</name>
    <name type="synonym">Mytilus polymorpha</name>
    <dbReference type="NCBI Taxonomy" id="45954"/>
    <lineage>
        <taxon>Eukaryota</taxon>
        <taxon>Metazoa</taxon>
        <taxon>Spiralia</taxon>
        <taxon>Lophotrochozoa</taxon>
        <taxon>Mollusca</taxon>
        <taxon>Bivalvia</taxon>
        <taxon>Autobranchia</taxon>
        <taxon>Heteroconchia</taxon>
        <taxon>Euheterodonta</taxon>
        <taxon>Imparidentia</taxon>
        <taxon>Neoheterodontei</taxon>
        <taxon>Myida</taxon>
        <taxon>Dreissenoidea</taxon>
        <taxon>Dreissenidae</taxon>
        <taxon>Dreissena</taxon>
    </lineage>
</organism>
<dbReference type="Proteomes" id="UP000828390">
    <property type="component" value="Unassembled WGS sequence"/>
</dbReference>
<dbReference type="EMBL" id="JAIWYP010000008">
    <property type="protein sequence ID" value="KAH3788765.1"/>
    <property type="molecule type" value="Genomic_DNA"/>
</dbReference>
<evidence type="ECO:0000256" key="1">
    <source>
        <dbReference type="SAM" id="MobiDB-lite"/>
    </source>
</evidence>
<feature type="compositionally biased region" description="Basic and acidic residues" evidence="1">
    <location>
        <begin position="1"/>
        <end position="18"/>
    </location>
</feature>
<accession>A0A9D4IVW5</accession>
<sequence length="67" mass="7663">MDQKDPRIQLDQKDHSIENETGSSSVKRLNAQVAKLQEATDSYYNLDVVDSGYTFPSLLLTVKYRKI</sequence>
<dbReference type="AlphaFoldDB" id="A0A9D4IVW5"/>
<proteinExistence type="predicted"/>
<reference evidence="2" key="1">
    <citation type="journal article" date="2019" name="bioRxiv">
        <title>The Genome of the Zebra Mussel, Dreissena polymorpha: A Resource for Invasive Species Research.</title>
        <authorList>
            <person name="McCartney M.A."/>
            <person name="Auch B."/>
            <person name="Kono T."/>
            <person name="Mallez S."/>
            <person name="Zhang Y."/>
            <person name="Obille A."/>
            <person name="Becker A."/>
            <person name="Abrahante J.E."/>
            <person name="Garbe J."/>
            <person name="Badalamenti J.P."/>
            <person name="Herman A."/>
            <person name="Mangelson H."/>
            <person name="Liachko I."/>
            <person name="Sullivan S."/>
            <person name="Sone E.D."/>
            <person name="Koren S."/>
            <person name="Silverstein K.A.T."/>
            <person name="Beckman K.B."/>
            <person name="Gohl D.M."/>
        </authorList>
    </citation>
    <scope>NUCLEOTIDE SEQUENCE</scope>
    <source>
        <strain evidence="2">Duluth1</strain>
        <tissue evidence="2">Whole animal</tissue>
    </source>
</reference>
<protein>
    <submittedName>
        <fullName evidence="2">Uncharacterized protein</fullName>
    </submittedName>
</protein>
<feature type="region of interest" description="Disordered" evidence="1">
    <location>
        <begin position="1"/>
        <end position="24"/>
    </location>
</feature>